<comment type="caution">
    <text evidence="1">The sequence shown here is derived from an EMBL/GenBank/DDBJ whole genome shotgun (WGS) entry which is preliminary data.</text>
</comment>
<organism evidence="1 2">
    <name type="scientific">Aliarcobacter cryaerophilus</name>
    <dbReference type="NCBI Taxonomy" id="28198"/>
    <lineage>
        <taxon>Bacteria</taxon>
        <taxon>Pseudomonadati</taxon>
        <taxon>Campylobacterota</taxon>
        <taxon>Epsilonproteobacteria</taxon>
        <taxon>Campylobacterales</taxon>
        <taxon>Arcobacteraceae</taxon>
        <taxon>Aliarcobacter</taxon>
    </lineage>
</organism>
<dbReference type="AlphaFoldDB" id="A0A1V9V9T4"/>
<sequence>ENINILSKIEFKELINSIKKDLKDGSVILEETLEKLYLNLKNRLSNQDIKTLKDFIDDFEYSKALDILEKLDV</sequence>
<reference evidence="1 2" key="1">
    <citation type="submission" date="2017-04" db="EMBL/GenBank/DDBJ databases">
        <title>Accumulation and expression of multiple antibiotic resistance genes in Arcobacter cryaerophilus that thrives in sewage.</title>
        <authorList>
            <person name="Millar J.A."/>
            <person name="Raghavan R."/>
        </authorList>
    </citation>
    <scope>NUCLEOTIDE SEQUENCE [LARGE SCALE GENOMIC DNA]</scope>
    <source>
        <strain evidence="1 2">AZT-1</strain>
    </source>
</reference>
<proteinExistence type="predicted"/>
<dbReference type="Proteomes" id="UP000192599">
    <property type="component" value="Unassembled WGS sequence"/>
</dbReference>
<feature type="non-terminal residue" evidence="1">
    <location>
        <position position="1"/>
    </location>
</feature>
<evidence type="ECO:0000313" key="2">
    <source>
        <dbReference type="Proteomes" id="UP000192599"/>
    </source>
</evidence>
<gene>
    <name evidence="1" type="ORF">AS859_10375</name>
</gene>
<dbReference type="EMBL" id="LNTC01000278">
    <property type="protein sequence ID" value="OQR40653.1"/>
    <property type="molecule type" value="Genomic_DNA"/>
</dbReference>
<name>A0A1V9V9T4_9BACT</name>
<evidence type="ECO:0000313" key="1">
    <source>
        <dbReference type="EMBL" id="OQR40653.1"/>
    </source>
</evidence>
<protein>
    <submittedName>
        <fullName evidence="1">Uncharacterized protein</fullName>
    </submittedName>
</protein>
<accession>A0A1V9V9T4</accession>